<organism evidence="2 3">
    <name type="scientific">Polycladomyces zharkentensis</name>
    <dbReference type="NCBI Taxonomy" id="2807616"/>
    <lineage>
        <taxon>Bacteria</taxon>
        <taxon>Bacillati</taxon>
        <taxon>Bacillota</taxon>
        <taxon>Bacilli</taxon>
        <taxon>Bacillales</taxon>
        <taxon>Thermoactinomycetaceae</taxon>
        <taxon>Polycladomyces</taxon>
    </lineage>
</organism>
<keyword evidence="3" id="KW-1185">Reference proteome</keyword>
<accession>A0ABS2WL68</accession>
<keyword evidence="1" id="KW-0812">Transmembrane</keyword>
<keyword evidence="1" id="KW-0472">Membrane</keyword>
<evidence type="ECO:0000313" key="2">
    <source>
        <dbReference type="EMBL" id="MBN2910278.1"/>
    </source>
</evidence>
<reference evidence="2" key="1">
    <citation type="journal article" date="2024" name="Int. J. Syst. Evol. Microbiol.">
        <title>Polycladomyces zharkentensis sp. nov., a novel thermophilic cellulose- and starch-degrading member of the Bacillota from a geothermal aquifer in Kazakhstan.</title>
        <authorList>
            <person name="Mashzhan A."/>
            <person name="Kistaubayeva A."/>
            <person name="Javier-Lopez R."/>
            <person name="Bissenova U."/>
            <person name="Bissenbay A."/>
            <person name="Birkeland N.K."/>
        </authorList>
    </citation>
    <scope>NUCLEOTIDE SEQUENCE</scope>
    <source>
        <strain evidence="2">ZKZ2T</strain>
    </source>
</reference>
<evidence type="ECO:0000313" key="3">
    <source>
        <dbReference type="Proteomes" id="UP001177120"/>
    </source>
</evidence>
<proteinExistence type="predicted"/>
<sequence length="91" mass="10492">MNIAIYMFINKHMLFPRYLWGATAEEAKACAEKFGQTIKLLPTYGHHLPPDLQHNVLQLMTVAIIVVMFVLMGKWGRFGSNGEKTKHRYVE</sequence>
<feature type="transmembrane region" description="Helical" evidence="1">
    <location>
        <begin position="56"/>
        <end position="76"/>
    </location>
</feature>
<dbReference type="EMBL" id="JAFHAP010000011">
    <property type="protein sequence ID" value="MBN2910278.1"/>
    <property type="molecule type" value="Genomic_DNA"/>
</dbReference>
<dbReference type="Proteomes" id="UP001177120">
    <property type="component" value="Unassembled WGS sequence"/>
</dbReference>
<dbReference type="RefSeq" id="WP_205496092.1">
    <property type="nucleotide sequence ID" value="NZ_JAFHAP010000011.1"/>
</dbReference>
<keyword evidence="1" id="KW-1133">Transmembrane helix</keyword>
<gene>
    <name evidence="2" type="ORF">JQC72_12280</name>
</gene>
<protein>
    <submittedName>
        <fullName evidence="2">Uncharacterized protein</fullName>
    </submittedName>
</protein>
<name>A0ABS2WL68_9BACL</name>
<evidence type="ECO:0000256" key="1">
    <source>
        <dbReference type="SAM" id="Phobius"/>
    </source>
</evidence>
<comment type="caution">
    <text evidence="2">The sequence shown here is derived from an EMBL/GenBank/DDBJ whole genome shotgun (WGS) entry which is preliminary data.</text>
</comment>